<evidence type="ECO:0000313" key="1">
    <source>
        <dbReference type="EMBL" id="POG62491.1"/>
    </source>
</evidence>
<reference evidence="1 2" key="2">
    <citation type="journal article" date="2018" name="New Phytol.">
        <title>High intraspecific genome diversity in the model arbuscular mycorrhizal symbiont Rhizophagus irregularis.</title>
        <authorList>
            <person name="Chen E.C.H."/>
            <person name="Morin E."/>
            <person name="Beaudet D."/>
            <person name="Noel J."/>
            <person name="Yildirir G."/>
            <person name="Ndikumana S."/>
            <person name="Charron P."/>
            <person name="St-Onge C."/>
            <person name="Giorgi J."/>
            <person name="Kruger M."/>
            <person name="Marton T."/>
            <person name="Ropars J."/>
            <person name="Grigoriev I.V."/>
            <person name="Hainaut M."/>
            <person name="Henrissat B."/>
            <person name="Roux C."/>
            <person name="Martin F."/>
            <person name="Corradi N."/>
        </authorList>
    </citation>
    <scope>NUCLEOTIDE SEQUENCE [LARGE SCALE GENOMIC DNA]</scope>
    <source>
        <strain evidence="1 2">DAOM 197198</strain>
    </source>
</reference>
<protein>
    <submittedName>
        <fullName evidence="1">Uncharacterized protein</fullName>
    </submittedName>
</protein>
<comment type="caution">
    <text evidence="1">The sequence shown here is derived from an EMBL/GenBank/DDBJ whole genome shotgun (WGS) entry which is preliminary data.</text>
</comment>
<name>A0A2P4PAU5_RHIID</name>
<evidence type="ECO:0000313" key="2">
    <source>
        <dbReference type="Proteomes" id="UP000018888"/>
    </source>
</evidence>
<organism evidence="1 2">
    <name type="scientific">Rhizophagus irregularis (strain DAOM 181602 / DAOM 197198 / MUCL 43194)</name>
    <name type="common">Arbuscular mycorrhizal fungus</name>
    <name type="synonym">Glomus intraradices</name>
    <dbReference type="NCBI Taxonomy" id="747089"/>
    <lineage>
        <taxon>Eukaryota</taxon>
        <taxon>Fungi</taxon>
        <taxon>Fungi incertae sedis</taxon>
        <taxon>Mucoromycota</taxon>
        <taxon>Glomeromycotina</taxon>
        <taxon>Glomeromycetes</taxon>
        <taxon>Glomerales</taxon>
        <taxon>Glomeraceae</taxon>
        <taxon>Rhizophagus</taxon>
    </lineage>
</organism>
<dbReference type="EMBL" id="AUPC02000298">
    <property type="protein sequence ID" value="POG62491.1"/>
    <property type="molecule type" value="Genomic_DNA"/>
</dbReference>
<proteinExistence type="predicted"/>
<keyword evidence="2" id="KW-1185">Reference proteome</keyword>
<dbReference type="AlphaFoldDB" id="A0A2P4PAU5"/>
<sequence length="60" mass="6792">MAPVVQNYRIFNVIVDRTSESGMCTDHPFYCGVMTNTSAAASHMDEHHSCHLSRTSYKQK</sequence>
<dbReference type="Proteomes" id="UP000018888">
    <property type="component" value="Unassembled WGS sequence"/>
</dbReference>
<gene>
    <name evidence="1" type="ORF">GLOIN_2v1695653</name>
</gene>
<accession>A0A2P4PAU5</accession>
<reference evidence="1 2" key="1">
    <citation type="journal article" date="2013" name="Proc. Natl. Acad. Sci. U.S.A.">
        <title>Genome of an arbuscular mycorrhizal fungus provides insight into the oldest plant symbiosis.</title>
        <authorList>
            <person name="Tisserant E."/>
            <person name="Malbreil M."/>
            <person name="Kuo A."/>
            <person name="Kohler A."/>
            <person name="Symeonidi A."/>
            <person name="Balestrini R."/>
            <person name="Charron P."/>
            <person name="Duensing N."/>
            <person name="Frei Dit Frey N."/>
            <person name="Gianinazzi-Pearson V."/>
            <person name="Gilbert L.B."/>
            <person name="Handa Y."/>
            <person name="Herr J.R."/>
            <person name="Hijri M."/>
            <person name="Koul R."/>
            <person name="Kawaguchi M."/>
            <person name="Krajinski F."/>
            <person name="Lammers P.J."/>
            <person name="Masclaux F.G."/>
            <person name="Murat C."/>
            <person name="Morin E."/>
            <person name="Ndikumana S."/>
            <person name="Pagni M."/>
            <person name="Petitpierre D."/>
            <person name="Requena N."/>
            <person name="Rosikiewicz P."/>
            <person name="Riley R."/>
            <person name="Saito K."/>
            <person name="San Clemente H."/>
            <person name="Shapiro H."/>
            <person name="van Tuinen D."/>
            <person name="Becard G."/>
            <person name="Bonfante P."/>
            <person name="Paszkowski U."/>
            <person name="Shachar-Hill Y.Y."/>
            <person name="Tuskan G.A."/>
            <person name="Young P.W."/>
            <person name="Sanders I.R."/>
            <person name="Henrissat B."/>
            <person name="Rensing S.A."/>
            <person name="Grigoriev I.V."/>
            <person name="Corradi N."/>
            <person name="Roux C."/>
            <person name="Martin F."/>
        </authorList>
    </citation>
    <scope>NUCLEOTIDE SEQUENCE [LARGE SCALE GENOMIC DNA]</scope>
    <source>
        <strain evidence="1 2">DAOM 197198</strain>
    </source>
</reference>